<name>A0A6J1MLU3_BICAN</name>
<keyword evidence="3" id="KW-1185">Reference proteome</keyword>
<dbReference type="Proteomes" id="UP001652582">
    <property type="component" value="Chromosome 9"/>
</dbReference>
<protein>
    <submittedName>
        <fullName evidence="4">Keratin, type I cytoskeletal 10-like</fullName>
    </submittedName>
</protein>
<reference evidence="4" key="1">
    <citation type="submission" date="2025-08" db="UniProtKB">
        <authorList>
            <consortium name="RefSeq"/>
        </authorList>
    </citation>
    <scope>IDENTIFICATION</scope>
</reference>
<feature type="compositionally biased region" description="Polar residues" evidence="1">
    <location>
        <begin position="99"/>
        <end position="109"/>
    </location>
</feature>
<dbReference type="RefSeq" id="XP_023935429.2">
    <property type="nucleotide sequence ID" value="XM_024079661.2"/>
</dbReference>
<evidence type="ECO:0000256" key="1">
    <source>
        <dbReference type="SAM" id="MobiDB-lite"/>
    </source>
</evidence>
<evidence type="ECO:0000313" key="3">
    <source>
        <dbReference type="Proteomes" id="UP001652582"/>
    </source>
</evidence>
<organism evidence="3 4">
    <name type="scientific">Bicyclus anynana</name>
    <name type="common">Squinting bush brown butterfly</name>
    <dbReference type="NCBI Taxonomy" id="110368"/>
    <lineage>
        <taxon>Eukaryota</taxon>
        <taxon>Metazoa</taxon>
        <taxon>Ecdysozoa</taxon>
        <taxon>Arthropoda</taxon>
        <taxon>Hexapoda</taxon>
        <taxon>Insecta</taxon>
        <taxon>Pterygota</taxon>
        <taxon>Neoptera</taxon>
        <taxon>Endopterygota</taxon>
        <taxon>Lepidoptera</taxon>
        <taxon>Glossata</taxon>
        <taxon>Ditrysia</taxon>
        <taxon>Papilionoidea</taxon>
        <taxon>Nymphalidae</taxon>
        <taxon>Satyrinae</taxon>
        <taxon>Satyrini</taxon>
        <taxon>Mycalesina</taxon>
        <taxon>Bicyclus</taxon>
    </lineage>
</organism>
<dbReference type="GeneID" id="112043963"/>
<gene>
    <name evidence="4" type="primary">LOC112043963</name>
</gene>
<accession>A0A6J1MLU3</accession>
<feature type="signal peptide" evidence="2">
    <location>
        <begin position="1"/>
        <end position="17"/>
    </location>
</feature>
<evidence type="ECO:0000256" key="2">
    <source>
        <dbReference type="SAM" id="SignalP"/>
    </source>
</evidence>
<dbReference type="AlphaFoldDB" id="A0A6J1MLU3"/>
<proteinExistence type="predicted"/>
<feature type="region of interest" description="Disordered" evidence="1">
    <location>
        <begin position="87"/>
        <end position="109"/>
    </location>
</feature>
<keyword evidence="2" id="KW-0732">Signal</keyword>
<feature type="chain" id="PRO_5046805239" evidence="2">
    <location>
        <begin position="18"/>
        <end position="109"/>
    </location>
</feature>
<dbReference type="KEGG" id="bany:112043963"/>
<evidence type="ECO:0000313" key="4">
    <source>
        <dbReference type="RefSeq" id="XP_023935429.2"/>
    </source>
</evidence>
<sequence length="109" mass="11048">MLFKLLLLFLAFVSAHGLENSSIRRVRSPEPSGWQGSNGYGASSVGLARSGGGWGNGALGRSGGWGGSGNSGTRGYSSNGINGNSGCASSNGWGDSSDGFRSNRGSHTY</sequence>